<dbReference type="Proteomes" id="UP001203972">
    <property type="component" value="Unassembled WGS sequence"/>
</dbReference>
<dbReference type="EC" id="3.1.3.15" evidence="3 8"/>
<evidence type="ECO:0000256" key="5">
    <source>
        <dbReference type="ARBA" id="ARBA00022801"/>
    </source>
</evidence>
<feature type="domain" description="PHP" evidence="9">
    <location>
        <begin position="15"/>
        <end position="203"/>
    </location>
</feature>
<comment type="similarity">
    <text evidence="2 8">Belongs to the PHP hydrolase family. HisK subfamily.</text>
</comment>
<dbReference type="InterPro" id="IPR004013">
    <property type="entry name" value="PHP_dom"/>
</dbReference>
<organism evidence="10 11">
    <name type="scientific">Clostridium innocuum</name>
    <dbReference type="NCBI Taxonomy" id="1522"/>
    <lineage>
        <taxon>Bacteria</taxon>
        <taxon>Bacillati</taxon>
        <taxon>Bacillota</taxon>
        <taxon>Clostridia</taxon>
        <taxon>Eubacteriales</taxon>
        <taxon>Clostridiaceae</taxon>
        <taxon>Clostridium</taxon>
    </lineage>
</organism>
<keyword evidence="4 8" id="KW-0028">Amino-acid biosynthesis</keyword>
<evidence type="ECO:0000259" key="9">
    <source>
        <dbReference type="Pfam" id="PF02811"/>
    </source>
</evidence>
<sequence>MHLENGPLTVEYAMKYVEAGVKAGMDTIQILDHTHRFLEFKPMYDNLKQASVYQKDWFEKKKLEPLQSYFNLIEEMKKMELPIAVRFGLEVCYAPQDKAFLRDLLAGYPYDFLIGSIHSIDGLLYDMNGFSREILWDKYDTNAIYRRYYEIMEDMIESDLFTQIGHPDQLKIFHYEPDYDLKPTYERLAVLAKEHDVYMETNTGCHYRYLHEDVGTNQVFLEILKAHGVKIMTASDAHQPQHVGMHIAEISRQLGLD</sequence>
<evidence type="ECO:0000256" key="4">
    <source>
        <dbReference type="ARBA" id="ARBA00022605"/>
    </source>
</evidence>
<keyword evidence="6 8" id="KW-0368">Histidine biosynthesis</keyword>
<dbReference type="GO" id="GO:0004401">
    <property type="term" value="F:histidinol-phosphatase activity"/>
    <property type="evidence" value="ECO:0007669"/>
    <property type="project" value="UniProtKB-UniRule"/>
</dbReference>
<dbReference type="GO" id="GO:0000105">
    <property type="term" value="P:L-histidine biosynthetic process"/>
    <property type="evidence" value="ECO:0007669"/>
    <property type="project" value="UniProtKB-UniRule"/>
</dbReference>
<keyword evidence="5 8" id="KW-0378">Hydrolase</keyword>
<evidence type="ECO:0000256" key="7">
    <source>
        <dbReference type="ARBA" id="ARBA00049158"/>
    </source>
</evidence>
<dbReference type="SUPFAM" id="SSF89550">
    <property type="entry name" value="PHP domain-like"/>
    <property type="match status" value="1"/>
</dbReference>
<dbReference type="GO" id="GO:0005737">
    <property type="term" value="C:cytoplasm"/>
    <property type="evidence" value="ECO:0007669"/>
    <property type="project" value="TreeGrafter"/>
</dbReference>
<comment type="caution">
    <text evidence="10">The sequence shown here is derived from an EMBL/GenBank/DDBJ whole genome shotgun (WGS) entry which is preliminary data.</text>
</comment>
<reference evidence="10" key="1">
    <citation type="journal article" date="2022" name="Clin. Infect. Dis.">
        <title>Association between Clostridium innocuum and antibiotic-associated diarrhea in adults and children: A cross-sectional study and comparative genomics analysis.</title>
        <authorList>
            <person name="Cherny K.E."/>
            <person name="Muscat E.B."/>
            <person name="Balaji A."/>
            <person name="Mukherjee J."/>
            <person name="Ozer E.A."/>
            <person name="Angarone M.P."/>
            <person name="Hauser A.R."/>
            <person name="Sichel J.S."/>
            <person name="Amponsah E."/>
            <person name="Kociolek L.K."/>
        </authorList>
    </citation>
    <scope>NUCLEOTIDE SEQUENCE</scope>
    <source>
        <strain evidence="10">NU1-AC-029v</strain>
    </source>
</reference>
<dbReference type="InterPro" id="IPR016195">
    <property type="entry name" value="Pol/histidinol_Pase-like"/>
</dbReference>
<dbReference type="Gene3D" id="3.20.20.140">
    <property type="entry name" value="Metal-dependent hydrolases"/>
    <property type="match status" value="1"/>
</dbReference>
<proteinExistence type="inferred from homology"/>
<dbReference type="RefSeq" id="WP_008819673.1">
    <property type="nucleotide sequence ID" value="NZ_AP025565.1"/>
</dbReference>
<dbReference type="EMBL" id="JAKTMA010000033">
    <property type="protein sequence ID" value="MCR0234450.1"/>
    <property type="molecule type" value="Genomic_DNA"/>
</dbReference>
<evidence type="ECO:0000256" key="2">
    <source>
        <dbReference type="ARBA" id="ARBA00009152"/>
    </source>
</evidence>
<evidence type="ECO:0000256" key="6">
    <source>
        <dbReference type="ARBA" id="ARBA00023102"/>
    </source>
</evidence>
<dbReference type="PANTHER" id="PTHR21039">
    <property type="entry name" value="HISTIDINOL PHOSPHATASE-RELATED"/>
    <property type="match status" value="1"/>
</dbReference>
<evidence type="ECO:0000256" key="3">
    <source>
        <dbReference type="ARBA" id="ARBA00013085"/>
    </source>
</evidence>
<dbReference type="InterPro" id="IPR010140">
    <property type="entry name" value="Histidinol_P_phosphatase_HisJ"/>
</dbReference>
<comment type="pathway">
    <text evidence="1 8">Amino-acid biosynthesis; L-histidine biosynthesis; L-histidine from 5-phospho-alpha-D-ribose 1-diphosphate: step 8/9.</text>
</comment>
<gene>
    <name evidence="10" type="ORF">MKC95_16900</name>
</gene>
<dbReference type="AlphaFoldDB" id="A0A174ZY18"/>
<dbReference type="NCBIfam" id="TIGR01856">
    <property type="entry name" value="hisJ_fam"/>
    <property type="match status" value="1"/>
</dbReference>
<evidence type="ECO:0000313" key="11">
    <source>
        <dbReference type="Proteomes" id="UP001203972"/>
    </source>
</evidence>
<evidence type="ECO:0000256" key="8">
    <source>
        <dbReference type="RuleBase" id="RU366003"/>
    </source>
</evidence>
<accession>A0A174ZY18</accession>
<evidence type="ECO:0000256" key="1">
    <source>
        <dbReference type="ARBA" id="ARBA00004970"/>
    </source>
</evidence>
<protein>
    <recommendedName>
        <fullName evidence="3 8">Histidinol-phosphatase</fullName>
        <shortName evidence="8">HolPase</shortName>
        <ecNumber evidence="3 8">3.1.3.15</ecNumber>
    </recommendedName>
</protein>
<name>A0A174ZY18_CLOIN</name>
<comment type="catalytic activity">
    <reaction evidence="7 8">
        <text>L-histidinol phosphate + H2O = L-histidinol + phosphate</text>
        <dbReference type="Rhea" id="RHEA:14465"/>
        <dbReference type="ChEBI" id="CHEBI:15377"/>
        <dbReference type="ChEBI" id="CHEBI:43474"/>
        <dbReference type="ChEBI" id="CHEBI:57699"/>
        <dbReference type="ChEBI" id="CHEBI:57980"/>
        <dbReference type="EC" id="3.1.3.15"/>
    </reaction>
</comment>
<dbReference type="Pfam" id="PF02811">
    <property type="entry name" value="PHP"/>
    <property type="match status" value="1"/>
</dbReference>
<evidence type="ECO:0000313" key="10">
    <source>
        <dbReference type="EMBL" id="MCR0234450.1"/>
    </source>
</evidence>
<dbReference type="PANTHER" id="PTHR21039:SF0">
    <property type="entry name" value="HISTIDINOL-PHOSPHATASE"/>
    <property type="match status" value="1"/>
</dbReference>